<dbReference type="Gene3D" id="3.30.450.20">
    <property type="entry name" value="PAS domain"/>
    <property type="match status" value="1"/>
</dbReference>
<evidence type="ECO:0000256" key="1">
    <source>
        <dbReference type="SAM" id="Phobius"/>
    </source>
</evidence>
<accession>A0A7X0SAM0</accession>
<comment type="caution">
    <text evidence="5">The sequence shown here is derived from an EMBL/GenBank/DDBJ whole genome shotgun (WGS) entry which is preliminary data.</text>
</comment>
<dbReference type="InterPro" id="IPR003018">
    <property type="entry name" value="GAF"/>
</dbReference>
<dbReference type="Gene3D" id="3.30.450.40">
    <property type="match status" value="1"/>
</dbReference>
<reference evidence="5 6" key="1">
    <citation type="submission" date="2020-08" db="EMBL/GenBank/DDBJ databases">
        <title>Clostridia isolated from Swiss meat.</title>
        <authorList>
            <person name="Wambui J."/>
            <person name="Stevens M.J.A."/>
            <person name="Stephan R."/>
        </authorList>
    </citation>
    <scope>NUCLEOTIDE SEQUENCE [LARGE SCALE GENOMIC DNA]</scope>
    <source>
        <strain evidence="5 6">CM001</strain>
    </source>
</reference>
<dbReference type="AlphaFoldDB" id="A0A7X0SAM0"/>
<evidence type="ECO:0000259" key="4">
    <source>
        <dbReference type="PROSITE" id="PS50887"/>
    </source>
</evidence>
<dbReference type="PANTHER" id="PTHR44757">
    <property type="entry name" value="DIGUANYLATE CYCLASE DGCP"/>
    <property type="match status" value="1"/>
</dbReference>
<dbReference type="PROSITE" id="PS50112">
    <property type="entry name" value="PAS"/>
    <property type="match status" value="1"/>
</dbReference>
<dbReference type="InterPro" id="IPR013656">
    <property type="entry name" value="PAS_4"/>
</dbReference>
<dbReference type="PANTHER" id="PTHR44757:SF2">
    <property type="entry name" value="BIOFILM ARCHITECTURE MAINTENANCE PROTEIN MBAA"/>
    <property type="match status" value="1"/>
</dbReference>
<dbReference type="InterPro" id="IPR029787">
    <property type="entry name" value="Nucleotide_cyclase"/>
</dbReference>
<keyword evidence="1" id="KW-0812">Transmembrane</keyword>
<feature type="domain" description="GGDEF" evidence="4">
    <location>
        <begin position="716"/>
        <end position="845"/>
    </location>
</feature>
<dbReference type="NCBIfam" id="TIGR00229">
    <property type="entry name" value="sensory_box"/>
    <property type="match status" value="1"/>
</dbReference>
<protein>
    <submittedName>
        <fullName evidence="5">Diguanylate cyclase</fullName>
    </submittedName>
</protein>
<dbReference type="SUPFAM" id="SSF55073">
    <property type="entry name" value="Nucleotide cyclase"/>
    <property type="match status" value="1"/>
</dbReference>
<evidence type="ECO:0000313" key="5">
    <source>
        <dbReference type="EMBL" id="MBB6714084.1"/>
    </source>
</evidence>
<dbReference type="Proteomes" id="UP000585258">
    <property type="component" value="Unassembled WGS sequence"/>
</dbReference>
<dbReference type="PROSITE" id="PS50887">
    <property type="entry name" value="GGDEF"/>
    <property type="match status" value="1"/>
</dbReference>
<dbReference type="CDD" id="cd01949">
    <property type="entry name" value="GGDEF"/>
    <property type="match status" value="1"/>
</dbReference>
<organism evidence="5 6">
    <name type="scientific">Clostridium gasigenes</name>
    <dbReference type="NCBI Taxonomy" id="94869"/>
    <lineage>
        <taxon>Bacteria</taxon>
        <taxon>Bacillati</taxon>
        <taxon>Bacillota</taxon>
        <taxon>Clostridia</taxon>
        <taxon>Eubacteriales</taxon>
        <taxon>Clostridiaceae</taxon>
        <taxon>Clostridium</taxon>
    </lineage>
</organism>
<dbReference type="InterPro" id="IPR029016">
    <property type="entry name" value="GAF-like_dom_sf"/>
</dbReference>
<dbReference type="SMART" id="SM00091">
    <property type="entry name" value="PAS"/>
    <property type="match status" value="1"/>
</dbReference>
<dbReference type="SUPFAM" id="SSF55785">
    <property type="entry name" value="PYP-like sensor domain (PAS domain)"/>
    <property type="match status" value="1"/>
</dbReference>
<feature type="transmembrane region" description="Helical" evidence="1">
    <location>
        <begin position="347"/>
        <end position="369"/>
    </location>
</feature>
<evidence type="ECO:0000259" key="3">
    <source>
        <dbReference type="PROSITE" id="PS50113"/>
    </source>
</evidence>
<dbReference type="CDD" id="cd00130">
    <property type="entry name" value="PAS"/>
    <property type="match status" value="1"/>
</dbReference>
<dbReference type="InterPro" id="IPR000160">
    <property type="entry name" value="GGDEF_dom"/>
</dbReference>
<dbReference type="InterPro" id="IPR035965">
    <property type="entry name" value="PAS-like_dom_sf"/>
</dbReference>
<keyword evidence="1" id="KW-0472">Membrane</keyword>
<dbReference type="InterPro" id="IPR043128">
    <property type="entry name" value="Rev_trsase/Diguanyl_cyclase"/>
</dbReference>
<dbReference type="EMBL" id="JACKWY010000002">
    <property type="protein sequence ID" value="MBB6714084.1"/>
    <property type="molecule type" value="Genomic_DNA"/>
</dbReference>
<dbReference type="SUPFAM" id="SSF55781">
    <property type="entry name" value="GAF domain-like"/>
    <property type="match status" value="1"/>
</dbReference>
<gene>
    <name evidence="5" type="ORF">H7E68_04945</name>
</gene>
<feature type="domain" description="PAS" evidence="2">
    <location>
        <begin position="389"/>
        <end position="467"/>
    </location>
</feature>
<feature type="domain" description="PAC" evidence="3">
    <location>
        <begin position="462"/>
        <end position="513"/>
    </location>
</feature>
<dbReference type="Gene3D" id="3.40.50.2300">
    <property type="match status" value="2"/>
</dbReference>
<dbReference type="SMART" id="SM00267">
    <property type="entry name" value="GGDEF"/>
    <property type="match status" value="1"/>
</dbReference>
<dbReference type="InterPro" id="IPR007487">
    <property type="entry name" value="ABC_transpt-TYRBP-like"/>
</dbReference>
<keyword evidence="1" id="KW-1133">Transmembrane helix</keyword>
<dbReference type="InterPro" id="IPR052155">
    <property type="entry name" value="Biofilm_reg_signaling"/>
</dbReference>
<proteinExistence type="predicted"/>
<sequence length="845" mass="97435">MPKKFKVFFYFLFITFLLTINVYATSFKKNILILTSYHRGYEWNDIIEQGFLSILKNYGEYINIKIEYMDALNNNDGIYYDKLLTLYKDKYKNSKFDMVICSDNWAYDFFQKHREELFPSTPLIFTGLNNFESYKSQDKLIENSTGVLESIDIKGNIDLILTMHPNTKNIIIIDDTTITGTGLSTDLNKLIYGNYSNVHFQEIKNMTLEDTIKKINSTDKNSVVLFTSTSIKTNDGSTLYPVEIIHNLKNKTSIPIYGIWDILLGNGIIGGKISSGFDQGVYAGKIAEKIINGEQIKNIPIMNDIGSNYMFDYNELVRFKINKSQLPKNSIIINQPSSMYSITKKQWTILLCSLFSFFTLIIIFLIINIQKLIKTKKKLKESELNLHNNFNFLRTLLDTITTPIFCKDINGKYTDCNYAFEEYIGLSKDEIINKTVYDLKQGNLAEIYHKADLELIKTKGHQNYETQIIGTNGEKQDVIFNKSSILSNYEAIGIVGVIIDITELKKNEHKLNRLLKFKEVMIEVNQSIIGLTNINELFDLILSKSIALMKGAKYGSVLLLKEDINLVIASSIGYDDEKTKDFILPLESSFHYLKTKGKITSTIIIDDVFNLYSSKYVVLGKNDWKIVSCISTPIIINNKLFGMINIDSDEKDIFNEDDIDIMNYMKYQIENTISTHNLYNEIMYLSKYDKLTNIYNRRSFEEIFDKVLSEALRHNNSFLLVIFDLNGLKLVNDTYGHLQGDEFIKSFVNKLKSSISETDILARYGGDEFIGVFSNTQLDSLSEKFEELNKYFIDNPIILEGNKVTYNYSYGIATFLSDAVSYSQLIKIADERMYIYKENLKRKLK</sequence>
<dbReference type="Pfam" id="PF13185">
    <property type="entry name" value="GAF_2"/>
    <property type="match status" value="1"/>
</dbReference>
<evidence type="ECO:0000259" key="2">
    <source>
        <dbReference type="PROSITE" id="PS50112"/>
    </source>
</evidence>
<dbReference type="InterPro" id="IPR000700">
    <property type="entry name" value="PAS-assoc_C"/>
</dbReference>
<dbReference type="InterPro" id="IPR000014">
    <property type="entry name" value="PAS"/>
</dbReference>
<dbReference type="Gene3D" id="3.30.70.270">
    <property type="match status" value="1"/>
</dbReference>
<dbReference type="Pfam" id="PF00990">
    <property type="entry name" value="GGDEF"/>
    <property type="match status" value="1"/>
</dbReference>
<dbReference type="PROSITE" id="PS50113">
    <property type="entry name" value="PAC"/>
    <property type="match status" value="1"/>
</dbReference>
<dbReference type="Pfam" id="PF04392">
    <property type="entry name" value="ABC_sub_bind"/>
    <property type="match status" value="1"/>
</dbReference>
<dbReference type="Pfam" id="PF08448">
    <property type="entry name" value="PAS_4"/>
    <property type="match status" value="1"/>
</dbReference>
<evidence type="ECO:0000313" key="6">
    <source>
        <dbReference type="Proteomes" id="UP000585258"/>
    </source>
</evidence>
<dbReference type="NCBIfam" id="TIGR00254">
    <property type="entry name" value="GGDEF"/>
    <property type="match status" value="1"/>
</dbReference>
<name>A0A7X0SAM0_9CLOT</name>